<protein>
    <submittedName>
        <fullName evidence="4">Putative YigZ family protein</fullName>
    </submittedName>
</protein>
<gene>
    <name evidence="4" type="ORF">HNQ46_002375</name>
</gene>
<dbReference type="EMBL" id="JACHHH010000016">
    <property type="protein sequence ID" value="MBB6042376.1"/>
    <property type="molecule type" value="Genomic_DNA"/>
</dbReference>
<dbReference type="AlphaFoldDB" id="A0A7W9SJ65"/>
<dbReference type="PANTHER" id="PTHR16301:SF20">
    <property type="entry name" value="IMPACT FAMILY MEMBER YIGZ"/>
    <property type="match status" value="1"/>
</dbReference>
<evidence type="ECO:0000259" key="3">
    <source>
        <dbReference type="Pfam" id="PF09186"/>
    </source>
</evidence>
<dbReference type="GeneID" id="85015884"/>
<dbReference type="SUPFAM" id="SSF54211">
    <property type="entry name" value="Ribosomal protein S5 domain 2-like"/>
    <property type="match status" value="1"/>
</dbReference>
<dbReference type="Pfam" id="PF01205">
    <property type="entry name" value="Impact_N"/>
    <property type="match status" value="1"/>
</dbReference>
<dbReference type="InterPro" id="IPR023582">
    <property type="entry name" value="Impact"/>
</dbReference>
<dbReference type="Proteomes" id="UP000522163">
    <property type="component" value="Unassembled WGS sequence"/>
</dbReference>
<feature type="domain" description="Impact N-terminal" evidence="2">
    <location>
        <begin position="15"/>
        <end position="125"/>
    </location>
</feature>
<dbReference type="InterPro" id="IPR036956">
    <property type="entry name" value="Impact_N_sf"/>
</dbReference>
<evidence type="ECO:0000256" key="1">
    <source>
        <dbReference type="ARBA" id="ARBA00007665"/>
    </source>
</evidence>
<dbReference type="PANTHER" id="PTHR16301">
    <property type="entry name" value="IMPACT-RELATED"/>
    <property type="match status" value="1"/>
</dbReference>
<comment type="caution">
    <text evidence="4">The sequence shown here is derived from an EMBL/GenBank/DDBJ whole genome shotgun (WGS) entry which is preliminary data.</text>
</comment>
<accession>A0A7W9SJ65</accession>
<evidence type="ECO:0000313" key="5">
    <source>
        <dbReference type="Proteomes" id="UP000522163"/>
    </source>
</evidence>
<dbReference type="Pfam" id="PF09186">
    <property type="entry name" value="DUF1949"/>
    <property type="match status" value="1"/>
</dbReference>
<sequence length="209" mass="24324">MKFIQDRFTSMLEVKKSKFYASLFPLQSLEEVSFYLQECKKTYPEARHHCYAYIFLEEQEGFLQEQKKQSDDGEPAKTAGAPILQRLERKELKNVLCVVSRIFGGTLLGTGGLSRAYGDAAEQVLSEAQLLERKEGKEIRLSIPYTLLGRLEYDFQEMGIRILEKSYTDRVELFLQMEEEQYLSLEKHIGEYGQEVVFLAIKNSRWYTS</sequence>
<dbReference type="RefSeq" id="WP_183684846.1">
    <property type="nucleotide sequence ID" value="NZ_JACHHH010000016.1"/>
</dbReference>
<dbReference type="GO" id="GO:0006446">
    <property type="term" value="P:regulation of translational initiation"/>
    <property type="evidence" value="ECO:0007669"/>
    <property type="project" value="TreeGrafter"/>
</dbReference>
<dbReference type="Gene3D" id="3.30.230.30">
    <property type="entry name" value="Impact, N-terminal domain"/>
    <property type="match status" value="1"/>
</dbReference>
<reference evidence="4 5" key="1">
    <citation type="submission" date="2020-08" db="EMBL/GenBank/DDBJ databases">
        <title>Genomic Encyclopedia of Type Strains, Phase IV (KMG-IV): sequencing the most valuable type-strain genomes for metagenomic binning, comparative biology and taxonomic classification.</title>
        <authorList>
            <person name="Goeker M."/>
        </authorList>
    </citation>
    <scope>NUCLEOTIDE SEQUENCE [LARGE SCALE GENOMIC DNA]</scope>
    <source>
        <strain evidence="4 5">DSM 17245</strain>
    </source>
</reference>
<proteinExistence type="inferred from homology"/>
<name>A0A7W9SJ65_9FIRM</name>
<evidence type="ECO:0000259" key="2">
    <source>
        <dbReference type="Pfam" id="PF01205"/>
    </source>
</evidence>
<feature type="domain" description="UPF0029" evidence="3">
    <location>
        <begin position="141"/>
        <end position="187"/>
    </location>
</feature>
<dbReference type="GO" id="GO:0005737">
    <property type="term" value="C:cytoplasm"/>
    <property type="evidence" value="ECO:0007669"/>
    <property type="project" value="TreeGrafter"/>
</dbReference>
<dbReference type="InterPro" id="IPR015269">
    <property type="entry name" value="UPF0029_Impact_C"/>
</dbReference>
<evidence type="ECO:0000313" key="4">
    <source>
        <dbReference type="EMBL" id="MBB6042376.1"/>
    </source>
</evidence>
<organism evidence="4 5">
    <name type="scientific">Oribacterium sinus</name>
    <dbReference type="NCBI Taxonomy" id="237576"/>
    <lineage>
        <taxon>Bacteria</taxon>
        <taxon>Bacillati</taxon>
        <taxon>Bacillota</taxon>
        <taxon>Clostridia</taxon>
        <taxon>Lachnospirales</taxon>
        <taxon>Lachnospiraceae</taxon>
        <taxon>Oribacterium</taxon>
    </lineage>
</organism>
<dbReference type="InterPro" id="IPR001498">
    <property type="entry name" value="Impact_N"/>
</dbReference>
<dbReference type="InterPro" id="IPR035647">
    <property type="entry name" value="EFG_III/V"/>
</dbReference>
<comment type="similarity">
    <text evidence="1">Belongs to the IMPACT family.</text>
</comment>
<dbReference type="InterPro" id="IPR020568">
    <property type="entry name" value="Ribosomal_Su5_D2-typ_SF"/>
</dbReference>
<dbReference type="SUPFAM" id="SSF54980">
    <property type="entry name" value="EF-G C-terminal domain-like"/>
    <property type="match status" value="1"/>
</dbReference>